<reference evidence="1 2" key="1">
    <citation type="submission" date="2018-06" db="EMBL/GenBank/DDBJ databases">
        <authorList>
            <consortium name="Pathogen Informatics"/>
            <person name="Doyle S."/>
        </authorList>
    </citation>
    <scope>NUCLEOTIDE SEQUENCE [LARGE SCALE GENOMIC DNA]</scope>
    <source>
        <strain evidence="1 2">NCTC12026</strain>
    </source>
</reference>
<protein>
    <submittedName>
        <fullName evidence="1">Acyl carrier protein</fullName>
    </submittedName>
</protein>
<dbReference type="OrthoDB" id="6462196at2"/>
<organism evidence="1 2">
    <name type="scientific">Providencia rustigianii</name>
    <dbReference type="NCBI Taxonomy" id="158850"/>
    <lineage>
        <taxon>Bacteria</taxon>
        <taxon>Pseudomonadati</taxon>
        <taxon>Pseudomonadota</taxon>
        <taxon>Gammaproteobacteria</taxon>
        <taxon>Enterobacterales</taxon>
        <taxon>Morganellaceae</taxon>
        <taxon>Providencia</taxon>
    </lineage>
</organism>
<dbReference type="Proteomes" id="UP000255129">
    <property type="component" value="Unassembled WGS sequence"/>
</dbReference>
<dbReference type="EMBL" id="UGUA01000002">
    <property type="protein sequence ID" value="SUC34061.1"/>
    <property type="molecule type" value="Genomic_DNA"/>
</dbReference>
<proteinExistence type="predicted"/>
<dbReference type="AlphaFoldDB" id="A0A379FZH3"/>
<dbReference type="Gene3D" id="1.10.1200.10">
    <property type="entry name" value="ACP-like"/>
    <property type="match status" value="1"/>
</dbReference>
<gene>
    <name evidence="1" type="ORF">NCTC12026_00390</name>
</gene>
<dbReference type="RefSeq" id="WP_006813887.1">
    <property type="nucleotide sequence ID" value="NZ_AP018946.1"/>
</dbReference>
<name>A0A379FZH3_9GAMM</name>
<evidence type="ECO:0000313" key="2">
    <source>
        <dbReference type="Proteomes" id="UP000255129"/>
    </source>
</evidence>
<sequence>MTTQHATAQQWLENHIQQMRTYSGITKQYSMDAELIADVHIDSLELLELIAAVEIYTEQPLRDEVWMKWRRLQDIVDYLAKTVVIN</sequence>
<dbReference type="SUPFAM" id="SSF47336">
    <property type="entry name" value="ACP-like"/>
    <property type="match status" value="1"/>
</dbReference>
<dbReference type="InterPro" id="IPR036736">
    <property type="entry name" value="ACP-like_sf"/>
</dbReference>
<accession>A0A379FZH3</accession>
<dbReference type="GeneID" id="93419727"/>
<evidence type="ECO:0000313" key="1">
    <source>
        <dbReference type="EMBL" id="SUC34061.1"/>
    </source>
</evidence>